<proteinExistence type="predicted"/>
<protein>
    <submittedName>
        <fullName evidence="2">Uncharacterized protein</fullName>
    </submittedName>
</protein>
<reference evidence="2" key="1">
    <citation type="submission" date="2023-03" db="EMBL/GenBank/DDBJ databases">
        <title>Massive genome expansion in bonnet fungi (Mycena s.s.) driven by repeated elements and novel gene families across ecological guilds.</title>
        <authorList>
            <consortium name="Lawrence Berkeley National Laboratory"/>
            <person name="Harder C.B."/>
            <person name="Miyauchi S."/>
            <person name="Viragh M."/>
            <person name="Kuo A."/>
            <person name="Thoen E."/>
            <person name="Andreopoulos B."/>
            <person name="Lu D."/>
            <person name="Skrede I."/>
            <person name="Drula E."/>
            <person name="Henrissat B."/>
            <person name="Morin E."/>
            <person name="Kohler A."/>
            <person name="Barry K."/>
            <person name="LaButti K."/>
            <person name="Morin E."/>
            <person name="Salamov A."/>
            <person name="Lipzen A."/>
            <person name="Mereny Z."/>
            <person name="Hegedus B."/>
            <person name="Baldrian P."/>
            <person name="Stursova M."/>
            <person name="Weitz H."/>
            <person name="Taylor A."/>
            <person name="Grigoriev I.V."/>
            <person name="Nagy L.G."/>
            <person name="Martin F."/>
            <person name="Kauserud H."/>
        </authorList>
    </citation>
    <scope>NUCLEOTIDE SEQUENCE</scope>
    <source>
        <strain evidence="2">CBHHK067</strain>
    </source>
</reference>
<dbReference type="AlphaFoldDB" id="A0AAD7G104"/>
<comment type="caution">
    <text evidence="2">The sequence shown here is derived from an EMBL/GenBank/DDBJ whole genome shotgun (WGS) entry which is preliminary data.</text>
</comment>
<feature type="region of interest" description="Disordered" evidence="1">
    <location>
        <begin position="149"/>
        <end position="187"/>
    </location>
</feature>
<keyword evidence="3" id="KW-1185">Reference proteome</keyword>
<evidence type="ECO:0000313" key="2">
    <source>
        <dbReference type="EMBL" id="KAJ7648821.1"/>
    </source>
</evidence>
<sequence>MPPIGIPDDKVIHFRIPTSHRPSLHYSIFAYPHWAAVFAPTIGVSSSNYGGKNLGKCIGDAERDVLLTCMAITLSSAPLLSLSLRRTRPTLEFLLTITQMSTLRPDLPFLLTHGLSSPRRGAFDYPAAEDISDTESDSDEDAFDHSAAEDISDTESDQDEPSPIILTQESVEPRTLLPSTPPHDDDAEFIPGVQPILSRLFNGLASLPPNIESSGCTDMDFAPELSVQDQLHAVARLSLLYPLLREAYRSN</sequence>
<organism evidence="2 3">
    <name type="scientific">Mycena rosella</name>
    <name type="common">Pink bonnet</name>
    <name type="synonym">Agaricus rosellus</name>
    <dbReference type="NCBI Taxonomy" id="1033263"/>
    <lineage>
        <taxon>Eukaryota</taxon>
        <taxon>Fungi</taxon>
        <taxon>Dikarya</taxon>
        <taxon>Basidiomycota</taxon>
        <taxon>Agaricomycotina</taxon>
        <taxon>Agaricomycetes</taxon>
        <taxon>Agaricomycetidae</taxon>
        <taxon>Agaricales</taxon>
        <taxon>Marasmiineae</taxon>
        <taxon>Mycenaceae</taxon>
        <taxon>Mycena</taxon>
    </lineage>
</organism>
<dbReference type="Proteomes" id="UP001221757">
    <property type="component" value="Unassembled WGS sequence"/>
</dbReference>
<evidence type="ECO:0000256" key="1">
    <source>
        <dbReference type="SAM" id="MobiDB-lite"/>
    </source>
</evidence>
<evidence type="ECO:0000313" key="3">
    <source>
        <dbReference type="Proteomes" id="UP001221757"/>
    </source>
</evidence>
<accession>A0AAD7G104</accession>
<gene>
    <name evidence="2" type="ORF">B0H17DRAFT_1215527</name>
</gene>
<name>A0AAD7G104_MYCRO</name>
<feature type="compositionally biased region" description="Acidic residues" evidence="1">
    <location>
        <begin position="150"/>
        <end position="160"/>
    </location>
</feature>
<dbReference type="EMBL" id="JARKIE010000375">
    <property type="protein sequence ID" value="KAJ7648821.1"/>
    <property type="molecule type" value="Genomic_DNA"/>
</dbReference>